<evidence type="ECO:0000256" key="11">
    <source>
        <dbReference type="ARBA" id="ARBA00023136"/>
    </source>
</evidence>
<evidence type="ECO:0000259" key="16">
    <source>
        <dbReference type="Pfam" id="PF02563"/>
    </source>
</evidence>
<comment type="subcellular location">
    <subcellularLocation>
        <location evidence="1">Cell outer membrane</location>
        <topology evidence="1">Multi-pass membrane protein</topology>
    </subcellularLocation>
</comment>
<keyword evidence="11" id="KW-0472">Membrane</keyword>
<feature type="domain" description="Soluble ligand binding" evidence="17">
    <location>
        <begin position="613"/>
        <end position="641"/>
    </location>
</feature>
<proteinExistence type="inferred from homology"/>
<evidence type="ECO:0000256" key="14">
    <source>
        <dbReference type="ARBA" id="ARBA00023288"/>
    </source>
</evidence>
<dbReference type="GO" id="GO:0015288">
    <property type="term" value="F:porin activity"/>
    <property type="evidence" value="ECO:0007669"/>
    <property type="project" value="UniProtKB-KW"/>
</dbReference>
<feature type="region of interest" description="Disordered" evidence="15">
    <location>
        <begin position="26"/>
        <end position="64"/>
    </location>
</feature>
<dbReference type="STRING" id="740709.A10D4_10154"/>
<dbReference type="InterPro" id="IPR003715">
    <property type="entry name" value="Poly_export_N"/>
</dbReference>
<evidence type="ECO:0000259" key="17">
    <source>
        <dbReference type="Pfam" id="PF10531"/>
    </source>
</evidence>
<dbReference type="GO" id="GO:0046930">
    <property type="term" value="C:pore complex"/>
    <property type="evidence" value="ECO:0007669"/>
    <property type="project" value="UniProtKB-KW"/>
</dbReference>
<dbReference type="Pfam" id="PF02563">
    <property type="entry name" value="Poly_export"/>
    <property type="match status" value="1"/>
</dbReference>
<feature type="domain" description="Polysaccharide export protein N-terminal" evidence="16">
    <location>
        <begin position="101"/>
        <end position="169"/>
    </location>
</feature>
<name>K2K6B8_9GAMM</name>
<keyword evidence="13" id="KW-0998">Cell outer membrane</keyword>
<feature type="compositionally biased region" description="Low complexity" evidence="15">
    <location>
        <begin position="29"/>
        <end position="48"/>
    </location>
</feature>
<dbReference type="GO" id="GO:0015159">
    <property type="term" value="F:polysaccharide transmembrane transporter activity"/>
    <property type="evidence" value="ECO:0007669"/>
    <property type="project" value="InterPro"/>
</dbReference>
<gene>
    <name evidence="19" type="ORF">A10D4_10154</name>
</gene>
<dbReference type="eggNOG" id="COG1596">
    <property type="taxonomic scope" value="Bacteria"/>
</dbReference>
<evidence type="ECO:0000256" key="3">
    <source>
        <dbReference type="ARBA" id="ARBA00022448"/>
    </source>
</evidence>
<feature type="domain" description="Soluble ligand binding" evidence="17">
    <location>
        <begin position="265"/>
        <end position="308"/>
    </location>
</feature>
<sequence length="847" mass="94080">MPTQEQIEQFKKLPKAQQEQLARQYGVDLSSLQNQSSSTTESNKQSKTVFPRGTTFDEEGNPALPEDIKEQFATDEGDLKPFGYRLFAGEPSTFAPTSDAPVPSNYKIGVGDTINISLYGKEALDLQLTVSSEGNIVIPNLKPIRVAGLSYEDMQSLIKETVRSRMIGQQAAISMGELRSIQIFIVGEAYKPGAYTVSSMTTITQALFVSGGVSDIASLRNIQLKRNGRTIVNFDLYDFLLKGDASNDRILQAGDVVFIPSHGAMVKVRGEVVRPAIYELRGESTVKEVVDLAGGLLPSAYKQAIQIEYLENGSRHAGTIDLTKDNSNAVQGGDTINVPAISSDVSQSIMLVGAVSRPGFYQWREGIKVNNIISNVKRDLLSYADLGYGLIVREIDHGRRLALYQFDVANAIGGREDSNLTLEKNDQLVIFSRYQETAQEKLQLDDWLLTQSEKNKRERTKLLEQYRQNYLRELVPDFTSEKGKGTFAEYSRKRLLEPLLSRLSHQYSESGSLPLVYIEGEVRYPGTYPLTENATASSLIAAAGGLKESAYLARAEITRTVIEDGEANTSYIPFSLFDELMSDDRKQTLRGRDKLNIFSIPQWQNTVEVILEGEVRFPGKYAIRRGETLENLIERAGGLTDYAFPRGAIFTRESLKELERKRLQVLARDLQREIATNSITDSSQATLPYEQTRQLLSDLTSVEPVGRLVIDLPEILSGTRDADLQLKDGDRLVVPSSINTVNIIGEVQMASSYRFDSTLNIADYIKKAGGIKEKADEERIYIVKANGSVSLYEQKGWFSFDGSDQLEPGDTIVVPLDTQYMSNLTLWRDATQILYQLGVAVAALAAI</sequence>
<evidence type="ECO:0000256" key="7">
    <source>
        <dbReference type="ARBA" id="ARBA00022729"/>
    </source>
</evidence>
<dbReference type="EMBL" id="AMRG01000012">
    <property type="protein sequence ID" value="EKE82132.1"/>
    <property type="molecule type" value="Genomic_DNA"/>
</dbReference>
<keyword evidence="5" id="KW-0762">Sugar transport</keyword>
<feature type="domain" description="Soluble ligand binding" evidence="17">
    <location>
        <begin position="741"/>
        <end position="789"/>
    </location>
</feature>
<dbReference type="Proteomes" id="UP000014115">
    <property type="component" value="Unassembled WGS sequence"/>
</dbReference>
<evidence type="ECO:0000313" key="20">
    <source>
        <dbReference type="Proteomes" id="UP000014115"/>
    </source>
</evidence>
<keyword evidence="14" id="KW-0449">Lipoprotein</keyword>
<dbReference type="PATRIC" id="fig|740709.3.peg.2054"/>
<dbReference type="InterPro" id="IPR019554">
    <property type="entry name" value="Soluble_ligand-bd"/>
</dbReference>
<dbReference type="Gene3D" id="3.10.560.10">
    <property type="entry name" value="Outer membrane lipoprotein wza domain like"/>
    <property type="match status" value="5"/>
</dbReference>
<dbReference type="InterPro" id="IPR049712">
    <property type="entry name" value="Poly_export"/>
</dbReference>
<keyword evidence="8" id="KW-0625">Polysaccharide transport</keyword>
<dbReference type="InterPro" id="IPR054765">
    <property type="entry name" value="SLBB_dom"/>
</dbReference>
<feature type="domain" description="SLBB" evidence="18">
    <location>
        <begin position="183"/>
        <end position="259"/>
    </location>
</feature>
<evidence type="ECO:0000256" key="4">
    <source>
        <dbReference type="ARBA" id="ARBA00022452"/>
    </source>
</evidence>
<keyword evidence="12" id="KW-0564">Palmitate</keyword>
<keyword evidence="6" id="KW-0812">Transmembrane</keyword>
<evidence type="ECO:0000256" key="6">
    <source>
        <dbReference type="ARBA" id="ARBA00022692"/>
    </source>
</evidence>
<comment type="similarity">
    <text evidence="2">Belongs to the BexD/CtrA/VexA family.</text>
</comment>
<dbReference type="Pfam" id="PF10531">
    <property type="entry name" value="SLBB"/>
    <property type="match status" value="4"/>
</dbReference>
<dbReference type="GO" id="GO:0009279">
    <property type="term" value="C:cell outer membrane"/>
    <property type="evidence" value="ECO:0007669"/>
    <property type="project" value="UniProtKB-SubCell"/>
</dbReference>
<dbReference type="GO" id="GO:0006811">
    <property type="term" value="P:monoatomic ion transport"/>
    <property type="evidence" value="ECO:0007669"/>
    <property type="project" value="UniProtKB-KW"/>
</dbReference>
<evidence type="ECO:0000256" key="10">
    <source>
        <dbReference type="ARBA" id="ARBA00023114"/>
    </source>
</evidence>
<protein>
    <submittedName>
        <fullName evidence="19">Polysaccharide biosynthesis/export protein</fullName>
    </submittedName>
</protein>
<evidence type="ECO:0000256" key="1">
    <source>
        <dbReference type="ARBA" id="ARBA00004571"/>
    </source>
</evidence>
<reference evidence="19 20" key="1">
    <citation type="journal article" date="2012" name="J. Bacteriol.">
        <title>Genome Sequence of Idiomarina xiamenensis Type Strain 10-D-4.</title>
        <authorList>
            <person name="Lai Q."/>
            <person name="Wang L."/>
            <person name="Wang W."/>
            <person name="Shao Z."/>
        </authorList>
    </citation>
    <scope>NUCLEOTIDE SEQUENCE [LARGE SCALE GENOMIC DNA]</scope>
    <source>
        <strain evidence="19 20">10-D-4</strain>
    </source>
</reference>
<dbReference type="PANTHER" id="PTHR33619:SF3">
    <property type="entry name" value="POLYSACCHARIDE EXPORT PROTEIN GFCE-RELATED"/>
    <property type="match status" value="1"/>
</dbReference>
<evidence type="ECO:0000256" key="9">
    <source>
        <dbReference type="ARBA" id="ARBA00023065"/>
    </source>
</evidence>
<evidence type="ECO:0000259" key="18">
    <source>
        <dbReference type="Pfam" id="PF22461"/>
    </source>
</evidence>
<keyword evidence="20" id="KW-1185">Reference proteome</keyword>
<keyword evidence="4" id="KW-1134">Transmembrane beta strand</keyword>
<evidence type="ECO:0000256" key="12">
    <source>
        <dbReference type="ARBA" id="ARBA00023139"/>
    </source>
</evidence>
<keyword evidence="3" id="KW-0813">Transport</keyword>
<dbReference type="PANTHER" id="PTHR33619">
    <property type="entry name" value="POLYSACCHARIDE EXPORT PROTEIN GFCE-RELATED"/>
    <property type="match status" value="1"/>
</dbReference>
<evidence type="ECO:0000256" key="5">
    <source>
        <dbReference type="ARBA" id="ARBA00022597"/>
    </source>
</evidence>
<dbReference type="AlphaFoldDB" id="K2K6B8"/>
<accession>K2K6B8</accession>
<dbReference type="Pfam" id="PF22461">
    <property type="entry name" value="SLBB_2"/>
    <property type="match status" value="1"/>
</dbReference>
<evidence type="ECO:0000256" key="2">
    <source>
        <dbReference type="ARBA" id="ARBA00009450"/>
    </source>
</evidence>
<evidence type="ECO:0000256" key="15">
    <source>
        <dbReference type="SAM" id="MobiDB-lite"/>
    </source>
</evidence>
<keyword evidence="10" id="KW-0626">Porin</keyword>
<keyword evidence="9" id="KW-0406">Ion transport</keyword>
<evidence type="ECO:0000256" key="13">
    <source>
        <dbReference type="ARBA" id="ARBA00023237"/>
    </source>
</evidence>
<feature type="domain" description="Soluble ligand binding" evidence="17">
    <location>
        <begin position="516"/>
        <end position="559"/>
    </location>
</feature>
<keyword evidence="7" id="KW-0732">Signal</keyword>
<evidence type="ECO:0000313" key="19">
    <source>
        <dbReference type="EMBL" id="EKE82132.1"/>
    </source>
</evidence>
<evidence type="ECO:0000256" key="8">
    <source>
        <dbReference type="ARBA" id="ARBA00023047"/>
    </source>
</evidence>
<comment type="caution">
    <text evidence="19">The sequence shown here is derived from an EMBL/GenBank/DDBJ whole genome shotgun (WGS) entry which is preliminary data.</text>
</comment>
<organism evidence="19 20">
    <name type="scientific">Idiomarina xiamenensis 10-D-4</name>
    <dbReference type="NCBI Taxonomy" id="740709"/>
    <lineage>
        <taxon>Bacteria</taxon>
        <taxon>Pseudomonadati</taxon>
        <taxon>Pseudomonadota</taxon>
        <taxon>Gammaproteobacteria</taxon>
        <taxon>Alteromonadales</taxon>
        <taxon>Idiomarinaceae</taxon>
        <taxon>Idiomarina</taxon>
    </lineage>
</organism>